<feature type="transmembrane region" description="Helical" evidence="16">
    <location>
        <begin position="20"/>
        <end position="41"/>
    </location>
</feature>
<dbReference type="HAMAP" id="MF_02080">
    <property type="entry name" value="FtsI_transpept"/>
    <property type="match status" value="1"/>
</dbReference>
<keyword evidence="11 16" id="KW-1133">Transmembrane helix</keyword>
<dbReference type="InterPro" id="IPR005311">
    <property type="entry name" value="PBP_dimer"/>
</dbReference>
<dbReference type="InterPro" id="IPR036138">
    <property type="entry name" value="PBP_dimer_sf"/>
</dbReference>
<dbReference type="OrthoDB" id="9789078at2"/>
<dbReference type="AlphaFoldDB" id="A0A1I6C477"/>
<evidence type="ECO:0000313" key="19">
    <source>
        <dbReference type="EMBL" id="SFQ87990.1"/>
    </source>
</evidence>
<dbReference type="InterPro" id="IPR037532">
    <property type="entry name" value="FtsI_transpept"/>
</dbReference>
<evidence type="ECO:0000256" key="3">
    <source>
        <dbReference type="ARBA" id="ARBA00022519"/>
    </source>
</evidence>
<proteinExistence type="inferred from homology"/>
<dbReference type="Gene3D" id="3.90.1310.10">
    <property type="entry name" value="Penicillin-binding protein 2a (Domain 2)"/>
    <property type="match status" value="1"/>
</dbReference>
<organism evidence="19 20">
    <name type="scientific">Halopseudomonas formosensis</name>
    <dbReference type="NCBI Taxonomy" id="1002526"/>
    <lineage>
        <taxon>Bacteria</taxon>
        <taxon>Pseudomonadati</taxon>
        <taxon>Pseudomonadota</taxon>
        <taxon>Gammaproteobacteria</taxon>
        <taxon>Pseudomonadales</taxon>
        <taxon>Pseudomonadaceae</taxon>
        <taxon>Halopseudomonas</taxon>
    </lineage>
</organism>
<dbReference type="PANTHER" id="PTHR30627">
    <property type="entry name" value="PEPTIDOGLYCAN D,D-TRANSPEPTIDASE"/>
    <property type="match status" value="1"/>
</dbReference>
<dbReference type="InterPro" id="IPR001460">
    <property type="entry name" value="PCN-bd_Tpept"/>
</dbReference>
<evidence type="ECO:0000256" key="10">
    <source>
        <dbReference type="ARBA" id="ARBA00022984"/>
    </source>
</evidence>
<keyword evidence="8 16" id="KW-0378">Hydrolase</keyword>
<keyword evidence="2 16" id="KW-1003">Cell membrane</keyword>
<accession>A0A1I6C477</accession>
<comment type="function">
    <text evidence="16">Catalyzes cross-linking of the peptidoglycan cell wall at the division septum.</text>
</comment>
<evidence type="ECO:0000256" key="11">
    <source>
        <dbReference type="ARBA" id="ARBA00022989"/>
    </source>
</evidence>
<keyword evidence="7 16" id="KW-0812">Transmembrane</keyword>
<evidence type="ECO:0000256" key="7">
    <source>
        <dbReference type="ARBA" id="ARBA00022692"/>
    </source>
</evidence>
<evidence type="ECO:0000256" key="16">
    <source>
        <dbReference type="HAMAP-Rule" id="MF_02080"/>
    </source>
</evidence>
<keyword evidence="5 16" id="KW-0121">Carboxypeptidase</keyword>
<evidence type="ECO:0000256" key="14">
    <source>
        <dbReference type="ARBA" id="ARBA00023306"/>
    </source>
</evidence>
<gene>
    <name evidence="16" type="primary">ftsI</name>
    <name evidence="19" type="ORF">SAMN05216578_11254</name>
</gene>
<reference evidence="19 20" key="1">
    <citation type="submission" date="2016-10" db="EMBL/GenBank/DDBJ databases">
        <authorList>
            <person name="de Groot N.N."/>
        </authorList>
    </citation>
    <scope>NUCLEOTIDE SEQUENCE [LARGE SCALE GENOMIC DNA]</scope>
    <source>
        <strain evidence="19 20">JCM 18415</strain>
    </source>
</reference>
<keyword evidence="3 16" id="KW-0997">Cell inner membrane</keyword>
<comment type="pathway">
    <text evidence="16">Cell wall biogenesis; peptidoglycan biosynthesis.</text>
</comment>
<dbReference type="EC" id="3.4.16.4" evidence="16"/>
<keyword evidence="4 16" id="KW-0132">Cell division</keyword>
<dbReference type="GO" id="GO:0008955">
    <property type="term" value="F:peptidoglycan glycosyltransferase activity"/>
    <property type="evidence" value="ECO:0007669"/>
    <property type="project" value="InterPro"/>
</dbReference>
<keyword evidence="13 16" id="KW-0717">Septation</keyword>
<dbReference type="GO" id="GO:0006508">
    <property type="term" value="P:proteolysis"/>
    <property type="evidence" value="ECO:0007669"/>
    <property type="project" value="UniProtKB-KW"/>
</dbReference>
<dbReference type="GO" id="GO:0008658">
    <property type="term" value="F:penicillin binding"/>
    <property type="evidence" value="ECO:0007669"/>
    <property type="project" value="InterPro"/>
</dbReference>
<evidence type="ECO:0000259" key="18">
    <source>
        <dbReference type="Pfam" id="PF03717"/>
    </source>
</evidence>
<evidence type="ECO:0000256" key="8">
    <source>
        <dbReference type="ARBA" id="ARBA00022801"/>
    </source>
</evidence>
<dbReference type="SUPFAM" id="SSF56519">
    <property type="entry name" value="Penicillin binding protein dimerisation domain"/>
    <property type="match status" value="1"/>
</dbReference>
<dbReference type="GO" id="GO:0071555">
    <property type="term" value="P:cell wall organization"/>
    <property type="evidence" value="ECO:0007669"/>
    <property type="project" value="UniProtKB-KW"/>
</dbReference>
<evidence type="ECO:0000256" key="4">
    <source>
        <dbReference type="ARBA" id="ARBA00022618"/>
    </source>
</evidence>
<dbReference type="STRING" id="1002526.SAMN05216578_11254"/>
<dbReference type="GO" id="GO:0005886">
    <property type="term" value="C:plasma membrane"/>
    <property type="evidence" value="ECO:0007669"/>
    <property type="project" value="UniProtKB-SubCell"/>
</dbReference>
<dbReference type="PANTHER" id="PTHR30627:SF1">
    <property type="entry name" value="PEPTIDOGLYCAN D,D-TRANSPEPTIDASE FTSI"/>
    <property type="match status" value="1"/>
</dbReference>
<evidence type="ECO:0000256" key="9">
    <source>
        <dbReference type="ARBA" id="ARBA00022960"/>
    </source>
</evidence>
<evidence type="ECO:0000256" key="6">
    <source>
        <dbReference type="ARBA" id="ARBA00022670"/>
    </source>
</evidence>
<dbReference type="GO" id="GO:0009252">
    <property type="term" value="P:peptidoglycan biosynthetic process"/>
    <property type="evidence" value="ECO:0007669"/>
    <property type="project" value="UniProtKB-UniRule"/>
</dbReference>
<keyword evidence="12 16" id="KW-0472">Membrane</keyword>
<comment type="subcellular location">
    <subcellularLocation>
        <location evidence="16">Cell inner membrane</location>
        <topology evidence="16">Single-pass membrane protein</topology>
    </subcellularLocation>
    <subcellularLocation>
        <location evidence="1">Membrane</location>
    </subcellularLocation>
</comment>
<comment type="similarity">
    <text evidence="16">Belongs to the transpeptidase family. FtsI subfamily.</text>
</comment>
<name>A0A1I6C477_9GAMM</name>
<keyword evidence="9 16" id="KW-0133">Cell shape</keyword>
<dbReference type="GO" id="GO:0009002">
    <property type="term" value="F:serine-type D-Ala-D-Ala carboxypeptidase activity"/>
    <property type="evidence" value="ECO:0007669"/>
    <property type="project" value="UniProtKB-UniRule"/>
</dbReference>
<protein>
    <recommendedName>
        <fullName evidence="16">Peptidoglycan D,D-transpeptidase FtsI</fullName>
        <ecNumber evidence="16">3.4.16.4</ecNumber>
    </recommendedName>
    <alternativeName>
        <fullName evidence="16">Penicillin-binding protein 3</fullName>
        <shortName evidence="16">PBP-3</shortName>
    </alternativeName>
</protein>
<evidence type="ECO:0000256" key="13">
    <source>
        <dbReference type="ARBA" id="ARBA00023210"/>
    </source>
</evidence>
<dbReference type="InterPro" id="IPR012338">
    <property type="entry name" value="Beta-lactam/transpept-like"/>
</dbReference>
<dbReference type="Pfam" id="PF03717">
    <property type="entry name" value="PBP_dimer"/>
    <property type="match status" value="1"/>
</dbReference>
<feature type="domain" description="Penicillin-binding protein transpeptidase" evidence="17">
    <location>
        <begin position="254"/>
        <end position="554"/>
    </location>
</feature>
<evidence type="ECO:0000256" key="2">
    <source>
        <dbReference type="ARBA" id="ARBA00022475"/>
    </source>
</evidence>
<dbReference type="SUPFAM" id="SSF56601">
    <property type="entry name" value="beta-lactamase/transpeptidase-like"/>
    <property type="match status" value="1"/>
</dbReference>
<sequence>MKKPDWKSFIHPNNGSLHPWRFRIVIGMLALCSLAVCWRIVELHVLDEGFLKNQGDKRSVRHVPIPAHRGQITDRNGEPLAVSTPVLTIWANPTQLIKHPDRWPELARELGTDLATFSERLKANADKEFIYLRRRMVPADGEAVMALRVPGVYSIEEYRRFYPAGEVAAHLVGFTNVDEKGQEGIELAYDHWLEGVPGKRQVLQDRRGRLIKDVQVVSNARPGNDLALSIDLRLQYLAHRQLREALQEFEARAGSIVMIDVRTGEVLAMANHPSYNPNNRANLQPDAMRNRALIDVFEPGSTVKPISMSAALATGRWSPRDQVNVYPGTLQIGRYTIRDVSRAPGGVLDLTGILLKSSNVGMSKVAFDVGGPALYETMHAVGFGQYTGLGFPGERVGNLPSFREWRQAETAALSYGYGLSVTTVQLAQAYAILANNGRKVPMSLLRLNEQPAAQQVMPEQVARTIQGMLQEVVEGTGGTHRARVPGYHVGGKSGTARKTASGTRGYQQDAYRSLFAGFAPGSNPRLAIAVVIDEPSKGGYYGGLVAAPVFSGLMSNALRLLNITPDNLNELQQVELPSPERPEGRG</sequence>
<evidence type="ECO:0000256" key="15">
    <source>
        <dbReference type="ARBA" id="ARBA00023316"/>
    </source>
</evidence>
<dbReference type="Gene3D" id="3.40.710.10">
    <property type="entry name" value="DD-peptidase/beta-lactamase superfamily"/>
    <property type="match status" value="1"/>
</dbReference>
<dbReference type="UniPathway" id="UPA00219"/>
<dbReference type="GO" id="GO:0008360">
    <property type="term" value="P:regulation of cell shape"/>
    <property type="evidence" value="ECO:0007669"/>
    <property type="project" value="UniProtKB-KW"/>
</dbReference>
<evidence type="ECO:0000256" key="1">
    <source>
        <dbReference type="ARBA" id="ARBA00004370"/>
    </source>
</evidence>
<dbReference type="InterPro" id="IPR050515">
    <property type="entry name" value="Beta-lactam/transpept"/>
</dbReference>
<dbReference type="RefSeq" id="WP_090540544.1">
    <property type="nucleotide sequence ID" value="NZ_FOYD01000012.1"/>
</dbReference>
<dbReference type="GO" id="GO:0000917">
    <property type="term" value="P:division septum assembly"/>
    <property type="evidence" value="ECO:0007669"/>
    <property type="project" value="UniProtKB-KW"/>
</dbReference>
<dbReference type="Pfam" id="PF00905">
    <property type="entry name" value="Transpeptidase"/>
    <property type="match status" value="1"/>
</dbReference>
<keyword evidence="15 16" id="KW-0961">Cell wall biogenesis/degradation</keyword>
<feature type="active site" description="Acyl-ester intermediate" evidence="16">
    <location>
        <position position="301"/>
    </location>
</feature>
<evidence type="ECO:0000313" key="20">
    <source>
        <dbReference type="Proteomes" id="UP000242815"/>
    </source>
</evidence>
<evidence type="ECO:0000256" key="12">
    <source>
        <dbReference type="ARBA" id="ARBA00023136"/>
    </source>
</evidence>
<evidence type="ECO:0000256" key="5">
    <source>
        <dbReference type="ARBA" id="ARBA00022645"/>
    </source>
</evidence>
<dbReference type="Proteomes" id="UP000242815">
    <property type="component" value="Unassembled WGS sequence"/>
</dbReference>
<dbReference type="Gene3D" id="3.30.450.330">
    <property type="match status" value="1"/>
</dbReference>
<dbReference type="EMBL" id="FOYD01000012">
    <property type="protein sequence ID" value="SFQ87990.1"/>
    <property type="molecule type" value="Genomic_DNA"/>
</dbReference>
<feature type="domain" description="Penicillin-binding protein dimerisation" evidence="18">
    <location>
        <begin position="64"/>
        <end position="213"/>
    </location>
</feature>
<evidence type="ECO:0000259" key="17">
    <source>
        <dbReference type="Pfam" id="PF00905"/>
    </source>
</evidence>
<comment type="catalytic activity">
    <reaction evidence="16">
        <text>Preferential cleavage: (Ac)2-L-Lys-D-Ala-|-D-Ala. Also transpeptidation of peptidyl-alanyl moieties that are N-acyl substituents of D-alanine.</text>
        <dbReference type="EC" id="3.4.16.4"/>
    </reaction>
</comment>
<keyword evidence="6 16" id="KW-0645">Protease</keyword>
<keyword evidence="10 16" id="KW-0573">Peptidoglycan synthesis</keyword>
<dbReference type="GO" id="GO:0043093">
    <property type="term" value="P:FtsZ-dependent cytokinesis"/>
    <property type="evidence" value="ECO:0007669"/>
    <property type="project" value="UniProtKB-UniRule"/>
</dbReference>
<keyword evidence="14 16" id="KW-0131">Cell cycle</keyword>